<sequence length="101" mass="11790">MLREYEFVAWPETHCFPYDEIDGEVPEIGVQEPKPGCSFPQRKFIIAKKKSNKENPNVSCKWKDKGNLKMCLCVAYENLRVSQEELFKKRTDDVESEKSSN</sequence>
<comment type="caution">
    <text evidence="1">The sequence shown here is derived from an EMBL/GenBank/DDBJ whole genome shotgun (WGS) entry which is preliminary data.</text>
</comment>
<evidence type="ECO:0000313" key="2">
    <source>
        <dbReference type="Proteomes" id="UP000290289"/>
    </source>
</evidence>
<dbReference type="AlphaFoldDB" id="A0A498HBR6"/>
<evidence type="ECO:0000313" key="1">
    <source>
        <dbReference type="EMBL" id="RXH67292.1"/>
    </source>
</evidence>
<keyword evidence="2" id="KW-1185">Reference proteome</keyword>
<dbReference type="EMBL" id="RDQH01000343">
    <property type="protein sequence ID" value="RXH67292.1"/>
    <property type="molecule type" value="Genomic_DNA"/>
</dbReference>
<proteinExistence type="predicted"/>
<name>A0A498HBR6_MALDO</name>
<dbReference type="Proteomes" id="UP000290289">
    <property type="component" value="Chromosome 17"/>
</dbReference>
<protein>
    <submittedName>
        <fullName evidence="1">Uncharacterized protein</fullName>
    </submittedName>
</protein>
<gene>
    <name evidence="1" type="ORF">DVH24_027412</name>
</gene>
<organism evidence="1 2">
    <name type="scientific">Malus domestica</name>
    <name type="common">Apple</name>
    <name type="synonym">Pyrus malus</name>
    <dbReference type="NCBI Taxonomy" id="3750"/>
    <lineage>
        <taxon>Eukaryota</taxon>
        <taxon>Viridiplantae</taxon>
        <taxon>Streptophyta</taxon>
        <taxon>Embryophyta</taxon>
        <taxon>Tracheophyta</taxon>
        <taxon>Spermatophyta</taxon>
        <taxon>Magnoliopsida</taxon>
        <taxon>eudicotyledons</taxon>
        <taxon>Gunneridae</taxon>
        <taxon>Pentapetalae</taxon>
        <taxon>rosids</taxon>
        <taxon>fabids</taxon>
        <taxon>Rosales</taxon>
        <taxon>Rosaceae</taxon>
        <taxon>Amygdaloideae</taxon>
        <taxon>Maleae</taxon>
        <taxon>Malus</taxon>
    </lineage>
</organism>
<reference evidence="1 2" key="1">
    <citation type="submission" date="2018-10" db="EMBL/GenBank/DDBJ databases">
        <title>A high-quality apple genome assembly.</title>
        <authorList>
            <person name="Hu J."/>
        </authorList>
    </citation>
    <scope>NUCLEOTIDE SEQUENCE [LARGE SCALE GENOMIC DNA]</scope>
    <source>
        <strain evidence="2">cv. HFTH1</strain>
        <tissue evidence="1">Young leaf</tissue>
    </source>
</reference>
<accession>A0A498HBR6</accession>